<feature type="compositionally biased region" description="Basic residues" evidence="1">
    <location>
        <begin position="222"/>
        <end position="233"/>
    </location>
</feature>
<dbReference type="GO" id="GO:0030687">
    <property type="term" value="C:preribosome, large subunit precursor"/>
    <property type="evidence" value="ECO:0007669"/>
    <property type="project" value="TreeGrafter"/>
</dbReference>
<dbReference type="GO" id="GO:0042273">
    <property type="term" value="P:ribosomal large subunit biogenesis"/>
    <property type="evidence" value="ECO:0007669"/>
    <property type="project" value="TreeGrafter"/>
</dbReference>
<sequence>MTKVHYHLHRCSGVIHPTSRKMHSSDSPRSLHHPIMSELSVSRSIPVAELENPTVFLSKIVEEASLSHSDVDEHDTESSGEDTAPQEIFNPSQCLFCNELSTEFAESMVHMQQRHGLSIPNPESLIVDLETLIKYLHLVMVEYKECLYCGSVRNTAQTVRQHMTGKPHCRIDIGKLDSEFRDFYDLDSSCGRDSEDKFGCRRFVDSDEDTRELPSGKLVLHRNGKKLKNHRKPNQGEREASDSLLVGEGSSREDTSTALTASGYSKKDLTAAADKRDRIFEKHLASLRPADRQVLSHLPLPQQRALVAKAKKQQETWNSEQMAQKIRIQMKAR</sequence>
<evidence type="ECO:0000256" key="1">
    <source>
        <dbReference type="SAM" id="MobiDB-lite"/>
    </source>
</evidence>
<reference evidence="3" key="1">
    <citation type="submission" date="2021-12" db="EMBL/GenBank/DDBJ databases">
        <title>Comparative genomics, transcriptomics and evolutionary studies reveal genomic signatures of adaptation to plant cell wall in hemibiotrophic fungi.</title>
        <authorList>
            <consortium name="DOE Joint Genome Institute"/>
            <person name="Baroncelli R."/>
            <person name="Diaz J.F."/>
            <person name="Benocci T."/>
            <person name="Peng M."/>
            <person name="Battaglia E."/>
            <person name="Haridas S."/>
            <person name="Andreopoulos W."/>
            <person name="Labutti K."/>
            <person name="Pangilinan J."/>
            <person name="Floch G.L."/>
            <person name="Makela M.R."/>
            <person name="Henrissat B."/>
            <person name="Grigoriev I.V."/>
            <person name="Crouch J.A."/>
            <person name="De Vries R.P."/>
            <person name="Sukno S.A."/>
            <person name="Thon M.R."/>
        </authorList>
    </citation>
    <scope>NUCLEOTIDE SEQUENCE</scope>
    <source>
        <strain evidence="3">CBS 112980</strain>
    </source>
</reference>
<dbReference type="EMBL" id="JAHMHS010000032">
    <property type="protein sequence ID" value="KAK1726449.1"/>
    <property type="molecule type" value="Genomic_DNA"/>
</dbReference>
<gene>
    <name evidence="3" type="ORF">BDZ83DRAFT_615918</name>
</gene>
<keyword evidence="3" id="KW-0863">Zinc-finger</keyword>
<evidence type="ECO:0000313" key="4">
    <source>
        <dbReference type="Proteomes" id="UP001244207"/>
    </source>
</evidence>
<dbReference type="InterPro" id="IPR041661">
    <property type="entry name" value="ZN622/Rei1/Reh1_Znf-C2H2"/>
</dbReference>
<organism evidence="3 4">
    <name type="scientific">Glomerella acutata</name>
    <name type="common">Colletotrichum acutatum</name>
    <dbReference type="NCBI Taxonomy" id="27357"/>
    <lineage>
        <taxon>Eukaryota</taxon>
        <taxon>Fungi</taxon>
        <taxon>Dikarya</taxon>
        <taxon>Ascomycota</taxon>
        <taxon>Pezizomycotina</taxon>
        <taxon>Sordariomycetes</taxon>
        <taxon>Hypocreomycetidae</taxon>
        <taxon>Glomerellales</taxon>
        <taxon>Glomerellaceae</taxon>
        <taxon>Colletotrichum</taxon>
        <taxon>Colletotrichum acutatum species complex</taxon>
    </lineage>
</organism>
<feature type="region of interest" description="Disordered" evidence="1">
    <location>
        <begin position="222"/>
        <end position="259"/>
    </location>
</feature>
<keyword evidence="3" id="KW-0479">Metal-binding</keyword>
<feature type="domain" description="ZN622/Rei1/Reh1 zinc finger C2H2-type" evidence="2">
    <location>
        <begin position="93"/>
        <end position="188"/>
    </location>
</feature>
<keyword evidence="4" id="KW-1185">Reference proteome</keyword>
<dbReference type="PANTHER" id="PTHR13182:SF8">
    <property type="entry name" value="CYTOPLASMIC 60S SUBUNIT BIOGENESIS FACTOR ZNF622"/>
    <property type="match status" value="1"/>
</dbReference>
<accession>A0AAD8XFY8</accession>
<feature type="region of interest" description="Disordered" evidence="1">
    <location>
        <begin position="67"/>
        <end position="87"/>
    </location>
</feature>
<dbReference type="RefSeq" id="XP_060366504.1">
    <property type="nucleotide sequence ID" value="XM_060507933.1"/>
</dbReference>
<proteinExistence type="predicted"/>
<keyword evidence="3" id="KW-0862">Zinc</keyword>
<dbReference type="GO" id="GO:0008270">
    <property type="term" value="F:zinc ion binding"/>
    <property type="evidence" value="ECO:0007669"/>
    <property type="project" value="UniProtKB-KW"/>
</dbReference>
<name>A0AAD8XFY8_GLOAC</name>
<dbReference type="PANTHER" id="PTHR13182">
    <property type="entry name" value="ZINC FINGER PROTEIN 622"/>
    <property type="match status" value="1"/>
</dbReference>
<dbReference type="Proteomes" id="UP001244207">
    <property type="component" value="Unassembled WGS sequence"/>
</dbReference>
<comment type="caution">
    <text evidence="3">The sequence shown here is derived from an EMBL/GenBank/DDBJ whole genome shotgun (WGS) entry which is preliminary data.</text>
</comment>
<evidence type="ECO:0000313" key="3">
    <source>
        <dbReference type="EMBL" id="KAK1726449.1"/>
    </source>
</evidence>
<dbReference type="InterPro" id="IPR040025">
    <property type="entry name" value="Znf622/Rei1/Reh1"/>
</dbReference>
<dbReference type="Pfam" id="PF12756">
    <property type="entry name" value="zf-C2H2_2"/>
    <property type="match status" value="1"/>
</dbReference>
<dbReference type="AlphaFoldDB" id="A0AAD8XFY8"/>
<protein>
    <submittedName>
        <fullName evidence="3">C2H2 type zinc-finger-domain-containing protein</fullName>
    </submittedName>
</protein>
<evidence type="ECO:0000259" key="2">
    <source>
        <dbReference type="Pfam" id="PF12756"/>
    </source>
</evidence>
<dbReference type="GeneID" id="85391832"/>